<dbReference type="AlphaFoldDB" id="A0A812JE73"/>
<feature type="region of interest" description="Disordered" evidence="1">
    <location>
        <begin position="230"/>
        <end position="327"/>
    </location>
</feature>
<feature type="transmembrane region" description="Helical" evidence="2">
    <location>
        <begin position="108"/>
        <end position="129"/>
    </location>
</feature>
<comment type="caution">
    <text evidence="3">The sequence shown here is derived from an EMBL/GenBank/DDBJ whole genome shotgun (WGS) entry which is preliminary data.</text>
</comment>
<dbReference type="OrthoDB" id="444195at2759"/>
<keyword evidence="4" id="KW-1185">Reference proteome</keyword>
<name>A0A812JE73_9DINO</name>
<reference evidence="3" key="1">
    <citation type="submission" date="2021-02" db="EMBL/GenBank/DDBJ databases">
        <authorList>
            <person name="Dougan E. K."/>
            <person name="Rhodes N."/>
            <person name="Thang M."/>
            <person name="Chan C."/>
        </authorList>
    </citation>
    <scope>NUCLEOTIDE SEQUENCE</scope>
</reference>
<sequence length="327" mass="33879">MFEAAQREGQDMQQQAAAAGVAGAAAIDKYLNGSGEQQALVAGVAAVAAVAAVGGSQQEQIEAAAAAIIAEGTLHGLTPTKISELAGLQGLQIGDQVDQTVEANTSGMFWGILLTAISAIAVILAVVCYGKLHRSRVKQAQALRQATEEAKLAERMQDNFDAARAKICVMLPKLEPGQGPPVARFQSVVEGKKEFNFADDVLPGEREAPPDSFRGNNWGEGDVFSLEVGGEVTSPHRNSTSTTGSRLPQSPPATGNPSAIQNDFWTAPEVGDDELPTIKPSIRLPGGGSGKLLGDDEFSVGKAQPPFSPASGASVVSPSGRRVSRGL</sequence>
<dbReference type="EMBL" id="CAJNDS010000407">
    <property type="protein sequence ID" value="CAE7203207.1"/>
    <property type="molecule type" value="Genomic_DNA"/>
</dbReference>
<feature type="compositionally biased region" description="Polar residues" evidence="1">
    <location>
        <begin position="235"/>
        <end position="264"/>
    </location>
</feature>
<keyword evidence="2" id="KW-0472">Membrane</keyword>
<gene>
    <name evidence="3" type="ORF">SNAT2548_LOCUS6203</name>
</gene>
<feature type="compositionally biased region" description="Low complexity" evidence="1">
    <location>
        <begin position="309"/>
        <end position="321"/>
    </location>
</feature>
<proteinExistence type="predicted"/>
<accession>A0A812JE73</accession>
<organism evidence="3 4">
    <name type="scientific">Symbiodinium natans</name>
    <dbReference type="NCBI Taxonomy" id="878477"/>
    <lineage>
        <taxon>Eukaryota</taxon>
        <taxon>Sar</taxon>
        <taxon>Alveolata</taxon>
        <taxon>Dinophyceae</taxon>
        <taxon>Suessiales</taxon>
        <taxon>Symbiodiniaceae</taxon>
        <taxon>Symbiodinium</taxon>
    </lineage>
</organism>
<evidence type="ECO:0000256" key="1">
    <source>
        <dbReference type="SAM" id="MobiDB-lite"/>
    </source>
</evidence>
<evidence type="ECO:0000313" key="3">
    <source>
        <dbReference type="EMBL" id="CAE7203207.1"/>
    </source>
</evidence>
<evidence type="ECO:0000256" key="2">
    <source>
        <dbReference type="SAM" id="Phobius"/>
    </source>
</evidence>
<feature type="region of interest" description="Disordered" evidence="1">
    <location>
        <begin position="201"/>
        <end position="220"/>
    </location>
</feature>
<keyword evidence="2" id="KW-0812">Transmembrane</keyword>
<protein>
    <submittedName>
        <fullName evidence="3">Uncharacterized protein</fullName>
    </submittedName>
</protein>
<evidence type="ECO:0000313" key="4">
    <source>
        <dbReference type="Proteomes" id="UP000604046"/>
    </source>
</evidence>
<dbReference type="Proteomes" id="UP000604046">
    <property type="component" value="Unassembled WGS sequence"/>
</dbReference>
<keyword evidence="2" id="KW-1133">Transmembrane helix</keyword>